<feature type="transmembrane region" description="Helical" evidence="1">
    <location>
        <begin position="41"/>
        <end position="65"/>
    </location>
</feature>
<evidence type="ECO:0008006" key="5">
    <source>
        <dbReference type="Google" id="ProtNLM"/>
    </source>
</evidence>
<dbReference type="EMBL" id="JAGQFT020000011">
    <property type="protein sequence ID" value="MBS7458543.1"/>
    <property type="molecule type" value="Genomic_DNA"/>
</dbReference>
<sequence length="485" mass="50687">MSIEWMGVVVLAIGLVIALVRPGATMWVAVLATLFGGSAAISLPALGGATVAPAYLSLGLLAMALFLRGRLTSPTIALTPDQPGFFLGLLMLWAVAAAMLLPRLFAGDVEVIPLSRGGEGGPAVGILVPNSGNITQSVYALGGLATFCLTTTFVRMARGYERFARAMLVLAGLNLVAAAVDQVGYYAGLGNLLEPFHTAGYNFMTESTVGGFIKRINGTFSEASAFAGFTLPLFAFCYGLYRRGIRPRATGALAALSLVAVLLATSTAGYVGLGMYIALIALRTVWQAVAGAGRRDLAHALRMSAVGLVVVAVVVVLVPVVVEQARLLFESMIVNKVDSDSADERGMWNAVSFDAFLGSWGLGTGLGSTRASSYPIVLLSNLGVPGAFLFLAFVVAVFRVHPPPAAPRLVHALVAASKHGILSVLLIAVMVGTVFDLPMLFYMFCGVICSVPIAFPRRRPLRRGLDGYDSAEHAPVAGAGSWHAA</sequence>
<gene>
    <name evidence="3" type="ORF">KB893_015495</name>
    <name evidence="2" type="ORF">KB893_12345</name>
</gene>
<keyword evidence="4" id="KW-1185">Reference proteome</keyword>
<feature type="transmembrane region" description="Helical" evidence="1">
    <location>
        <begin position="376"/>
        <end position="398"/>
    </location>
</feature>
<feature type="transmembrane region" description="Helical" evidence="1">
    <location>
        <begin position="85"/>
        <end position="105"/>
    </location>
</feature>
<name>A0A8J7VU62_9GAMM</name>
<keyword evidence="1" id="KW-1133">Transmembrane helix</keyword>
<feature type="transmembrane region" description="Helical" evidence="1">
    <location>
        <begin position="137"/>
        <end position="154"/>
    </location>
</feature>
<protein>
    <recommendedName>
        <fullName evidence="5">O-antigen ligase domain-containing protein</fullName>
    </recommendedName>
</protein>
<feature type="transmembrane region" description="Helical" evidence="1">
    <location>
        <begin position="305"/>
        <end position="322"/>
    </location>
</feature>
<evidence type="ECO:0000313" key="4">
    <source>
        <dbReference type="Proteomes" id="UP000675747"/>
    </source>
</evidence>
<dbReference type="AlphaFoldDB" id="A0A8J7VU62"/>
<evidence type="ECO:0000313" key="3">
    <source>
        <dbReference type="EMBL" id="MBS7458543.1"/>
    </source>
</evidence>
<organism evidence="2">
    <name type="scientific">Coralloluteibacterium stylophorae</name>
    <dbReference type="NCBI Taxonomy" id="1776034"/>
    <lineage>
        <taxon>Bacteria</taxon>
        <taxon>Pseudomonadati</taxon>
        <taxon>Pseudomonadota</taxon>
        <taxon>Gammaproteobacteria</taxon>
        <taxon>Lysobacterales</taxon>
        <taxon>Lysobacteraceae</taxon>
        <taxon>Coralloluteibacterium</taxon>
    </lineage>
</organism>
<proteinExistence type="predicted"/>
<feature type="transmembrane region" description="Helical" evidence="1">
    <location>
        <begin position="223"/>
        <end position="241"/>
    </location>
</feature>
<feature type="transmembrane region" description="Helical" evidence="1">
    <location>
        <begin position="410"/>
        <end position="431"/>
    </location>
</feature>
<reference evidence="2" key="2">
    <citation type="submission" date="2021-04" db="EMBL/GenBank/DDBJ databases">
        <authorList>
            <person name="Karlyshev A.V."/>
        </authorList>
    </citation>
    <scope>NUCLEOTIDE SEQUENCE</scope>
    <source>
        <strain evidence="2">LMG 29479</strain>
    </source>
</reference>
<feature type="transmembrane region" description="Helical" evidence="1">
    <location>
        <begin position="166"/>
        <end position="187"/>
    </location>
</feature>
<reference evidence="3 4" key="1">
    <citation type="journal article" date="2021" name="Microbiol. Resour. Announc.">
        <title>Draft Genome Sequence of Coralloluteibacterium stylophorae LMG 29479T.</title>
        <authorList>
            <person name="Karlyshev A.V."/>
            <person name="Kudryashova E.B."/>
            <person name="Ariskina E.V."/>
            <person name="Conroy A.P."/>
            <person name="Abidueva E.Y."/>
        </authorList>
    </citation>
    <scope>NUCLEOTIDE SEQUENCE [LARGE SCALE GENOMIC DNA]</scope>
    <source>
        <strain evidence="3 4">LMG 29479</strain>
    </source>
</reference>
<keyword evidence="1" id="KW-0472">Membrane</keyword>
<evidence type="ECO:0000256" key="1">
    <source>
        <dbReference type="SAM" id="Phobius"/>
    </source>
</evidence>
<dbReference type="RefSeq" id="WP_211927213.1">
    <property type="nucleotide sequence ID" value="NZ_JAGQFT020000011.1"/>
</dbReference>
<dbReference type="EMBL" id="JAGQFT010000117">
    <property type="protein sequence ID" value="MBR0563295.1"/>
    <property type="molecule type" value="Genomic_DNA"/>
</dbReference>
<comment type="caution">
    <text evidence="2">The sequence shown here is derived from an EMBL/GenBank/DDBJ whole genome shotgun (WGS) entry which is preliminary data.</text>
</comment>
<feature type="transmembrane region" description="Helical" evidence="1">
    <location>
        <begin position="253"/>
        <end position="270"/>
    </location>
</feature>
<dbReference type="Proteomes" id="UP000675747">
    <property type="component" value="Unassembled WGS sequence"/>
</dbReference>
<evidence type="ECO:0000313" key="2">
    <source>
        <dbReference type="EMBL" id="MBR0563295.1"/>
    </source>
</evidence>
<accession>A0A8J7VU62</accession>
<keyword evidence="1" id="KW-0812">Transmembrane</keyword>